<dbReference type="OrthoDB" id="2943660at2759"/>
<dbReference type="GO" id="GO:0045122">
    <property type="term" value="P:aflatoxin biosynthetic process"/>
    <property type="evidence" value="ECO:0007669"/>
    <property type="project" value="InterPro"/>
</dbReference>
<evidence type="ECO:0000256" key="1">
    <source>
        <dbReference type="ARBA" id="ARBA00022723"/>
    </source>
</evidence>
<feature type="compositionally biased region" description="Polar residues" evidence="6">
    <location>
        <begin position="88"/>
        <end position="98"/>
    </location>
</feature>
<feature type="compositionally biased region" description="Low complexity" evidence="6">
    <location>
        <begin position="67"/>
        <end position="83"/>
    </location>
</feature>
<sequence>MASPQASAKLRKSCDLCAATKVGCTKEKPRCARCAKRDQPCVYGTAKRAGRTSGKTQTSAQRDSVLTMTTTVSPSPTFTSPRTADATDPSTSGSAALSPQLGSQIQCLQYPDNICRPSQPALDENCPSLAPVTPPPELDELLASTTAFPPDHHQGDGAAPFDFSFEDVTLPASPTFAGLPHLSTSPLSIGVPTPGSCKCLSHALCLLGGLTPGKPGSSVSQLPDFEQVLAQNEQASETVRAILQCSCSSDGYLLTTLSLVVFRIIAWYTAATGAATGEDPPEPVLQGPPLTDGECEGEQRIAVQRILSKLSGVQASINLLSQRLHRISETAEEKSCPGLSWLDKNASPGGGMHAFLKPFSSGLANILETDLRRRLCELSKAILERLRKR</sequence>
<dbReference type="Pfam" id="PF08493">
    <property type="entry name" value="AflR"/>
    <property type="match status" value="1"/>
</dbReference>
<evidence type="ECO:0000256" key="4">
    <source>
        <dbReference type="ARBA" id="ARBA00023163"/>
    </source>
</evidence>
<dbReference type="PRINTS" id="PR00755">
    <property type="entry name" value="AFLATOXINBRP"/>
</dbReference>
<dbReference type="Gene3D" id="4.10.240.10">
    <property type="entry name" value="Zn(2)-C6 fungal-type DNA-binding domain"/>
    <property type="match status" value="1"/>
</dbReference>
<evidence type="ECO:0000313" key="9">
    <source>
        <dbReference type="Proteomes" id="UP000002035"/>
    </source>
</evidence>
<dbReference type="CDD" id="cd00067">
    <property type="entry name" value="GAL4"/>
    <property type="match status" value="1"/>
</dbReference>
<dbReference type="PANTHER" id="PTHR31069">
    <property type="entry name" value="OLEATE-ACTIVATED TRANSCRIPTION FACTOR 1-RELATED"/>
    <property type="match status" value="1"/>
</dbReference>
<dbReference type="GO" id="GO:0000981">
    <property type="term" value="F:DNA-binding transcription factor activity, RNA polymerase II-specific"/>
    <property type="evidence" value="ECO:0007669"/>
    <property type="project" value="InterPro"/>
</dbReference>
<reference evidence="8" key="1">
    <citation type="submission" date="2008-10" db="EMBL/GenBank/DDBJ databases">
        <title>Annotation of Microsporum canis strain CBS 113480.</title>
        <authorList>
            <consortium name="The Broad Institute Genome Sequencing Platform"/>
            <person name="Cuomo C."/>
            <person name="Henn M.R."/>
            <person name="Young S.K."/>
            <person name="Kodira C.D."/>
            <person name="Zeng Q."/>
            <person name="Koehrsen M."/>
            <person name="Alvarado L."/>
            <person name="Berlin A."/>
            <person name="Borenstein D."/>
            <person name="Chen Z."/>
            <person name="Engels R."/>
            <person name="Freedman E."/>
            <person name="Gellesch M."/>
            <person name="Goldberg J."/>
            <person name="Griggs A."/>
            <person name="Gujja S."/>
            <person name="Heiman D."/>
            <person name="Hepburn T."/>
            <person name="Howarth C."/>
            <person name="Jen D."/>
            <person name="Larson L."/>
            <person name="Lewis B."/>
            <person name="Mehta T."/>
            <person name="Park D."/>
            <person name="Pearson M."/>
            <person name="Roberts A."/>
            <person name="Saif S."/>
            <person name="Shea T."/>
            <person name="Shenoy N."/>
            <person name="Sisk P."/>
            <person name="Stolte C."/>
            <person name="Sykes S."/>
            <person name="Walk T."/>
            <person name="White J."/>
            <person name="Yandava C."/>
            <person name="Guigo R."/>
            <person name="Borodovsky M."/>
            <person name="White T.C."/>
            <person name="Oliver B.G."/>
            <person name="Graser Y."/>
            <person name="Abdel-Rahman S."/>
            <person name="Gurr S.J."/>
            <person name="Martinez-Rossi N."/>
            <person name="Summerbell R."/>
            <person name="Lander E."/>
            <person name="Nusbaum C."/>
            <person name="Galagan J."/>
            <person name="Birren B."/>
        </authorList>
    </citation>
    <scope>NUCLEOTIDE SEQUENCE</scope>
    <source>
        <strain evidence="8">CBS 113480</strain>
    </source>
</reference>
<keyword evidence="2" id="KW-0805">Transcription regulation</keyword>
<dbReference type="SMART" id="SM00066">
    <property type="entry name" value="GAL4"/>
    <property type="match status" value="1"/>
</dbReference>
<evidence type="ECO:0000259" key="7">
    <source>
        <dbReference type="PROSITE" id="PS50048"/>
    </source>
</evidence>
<dbReference type="PROSITE" id="PS00463">
    <property type="entry name" value="ZN2_CY6_FUNGAL_1"/>
    <property type="match status" value="1"/>
</dbReference>
<keyword evidence="1" id="KW-0479">Metal-binding</keyword>
<feature type="compositionally biased region" description="Polar residues" evidence="6">
    <location>
        <begin position="53"/>
        <end position="66"/>
    </location>
</feature>
<dbReference type="HOGENOM" id="CLU_031656_1_0_1"/>
<protein>
    <submittedName>
        <fullName evidence="8">AFLR</fullName>
    </submittedName>
</protein>
<dbReference type="OMA" id="NCAFAKV"/>
<dbReference type="GeneID" id="9227135"/>
<dbReference type="Proteomes" id="UP000002035">
    <property type="component" value="Unassembled WGS sequence"/>
</dbReference>
<name>C5FVE8_ARTOC</name>
<dbReference type="InterPro" id="IPR036864">
    <property type="entry name" value="Zn2-C6_fun-type_DNA-bd_sf"/>
</dbReference>
<dbReference type="GO" id="GO:0008270">
    <property type="term" value="F:zinc ion binding"/>
    <property type="evidence" value="ECO:0007669"/>
    <property type="project" value="InterPro"/>
</dbReference>
<dbReference type="RefSeq" id="XP_002844737.1">
    <property type="nucleotide sequence ID" value="XM_002844691.1"/>
</dbReference>
<keyword evidence="3" id="KW-0238">DNA-binding</keyword>
<dbReference type="InterPro" id="IPR013700">
    <property type="entry name" value="AflR"/>
</dbReference>
<evidence type="ECO:0000256" key="3">
    <source>
        <dbReference type="ARBA" id="ARBA00023125"/>
    </source>
</evidence>
<keyword evidence="5" id="KW-0539">Nucleus</keyword>
<dbReference type="GO" id="GO:0003677">
    <property type="term" value="F:DNA binding"/>
    <property type="evidence" value="ECO:0007669"/>
    <property type="project" value="UniProtKB-KW"/>
</dbReference>
<dbReference type="InterPro" id="IPR050675">
    <property type="entry name" value="OAF3"/>
</dbReference>
<organism evidence="8 9">
    <name type="scientific">Arthroderma otae (strain ATCC MYA-4605 / CBS 113480)</name>
    <name type="common">Microsporum canis</name>
    <dbReference type="NCBI Taxonomy" id="554155"/>
    <lineage>
        <taxon>Eukaryota</taxon>
        <taxon>Fungi</taxon>
        <taxon>Dikarya</taxon>
        <taxon>Ascomycota</taxon>
        <taxon>Pezizomycotina</taxon>
        <taxon>Eurotiomycetes</taxon>
        <taxon>Eurotiomycetidae</taxon>
        <taxon>Onygenales</taxon>
        <taxon>Arthrodermataceae</taxon>
        <taxon>Microsporum</taxon>
    </lineage>
</organism>
<keyword evidence="9" id="KW-1185">Reference proteome</keyword>
<evidence type="ECO:0000256" key="5">
    <source>
        <dbReference type="ARBA" id="ARBA00023242"/>
    </source>
</evidence>
<dbReference type="GO" id="GO:0005634">
    <property type="term" value="C:nucleus"/>
    <property type="evidence" value="ECO:0007669"/>
    <property type="project" value="InterPro"/>
</dbReference>
<gene>
    <name evidence="8" type="ORF">MCYG_06701</name>
</gene>
<dbReference type="SUPFAM" id="SSF57701">
    <property type="entry name" value="Zn2/Cys6 DNA-binding domain"/>
    <property type="match status" value="1"/>
</dbReference>
<dbReference type="PANTHER" id="PTHR31069:SF31">
    <property type="entry name" value="MONODICTYPHENONE CLUSTER TRANSCRIPTION FACTOR-RELATED"/>
    <property type="match status" value="1"/>
</dbReference>
<dbReference type="InterPro" id="IPR001138">
    <property type="entry name" value="Zn2Cys6_DnaBD"/>
</dbReference>
<evidence type="ECO:0000256" key="2">
    <source>
        <dbReference type="ARBA" id="ARBA00023015"/>
    </source>
</evidence>
<dbReference type="EMBL" id="DS995706">
    <property type="protein sequence ID" value="EEQ33882.1"/>
    <property type="molecule type" value="Genomic_DNA"/>
</dbReference>
<proteinExistence type="predicted"/>
<accession>C5FVE8</accession>
<evidence type="ECO:0000256" key="6">
    <source>
        <dbReference type="SAM" id="MobiDB-lite"/>
    </source>
</evidence>
<feature type="domain" description="Zn(2)-C6 fungal-type" evidence="7">
    <location>
        <begin position="13"/>
        <end position="43"/>
    </location>
</feature>
<feature type="region of interest" description="Disordered" evidence="6">
    <location>
        <begin position="46"/>
        <end position="98"/>
    </location>
</feature>
<dbReference type="VEuPathDB" id="FungiDB:MCYG_06701"/>
<dbReference type="eggNOG" id="ENOG502SUW5">
    <property type="taxonomic scope" value="Eukaryota"/>
</dbReference>
<dbReference type="AlphaFoldDB" id="C5FVE8"/>
<keyword evidence="4" id="KW-0804">Transcription</keyword>
<evidence type="ECO:0000313" key="8">
    <source>
        <dbReference type="EMBL" id="EEQ33882.1"/>
    </source>
</evidence>
<dbReference type="STRING" id="554155.C5FVE8"/>
<dbReference type="PROSITE" id="PS50048">
    <property type="entry name" value="ZN2_CY6_FUNGAL_2"/>
    <property type="match status" value="1"/>
</dbReference>